<dbReference type="GO" id="GO:0003723">
    <property type="term" value="F:RNA binding"/>
    <property type="evidence" value="ECO:0007669"/>
    <property type="project" value="InterPro"/>
</dbReference>
<protein>
    <recommendedName>
        <fullName evidence="3">tRNA pseudouridine(55) synthase</fullName>
        <ecNumber evidence="3">5.4.99.25</ecNumber>
    </recommendedName>
</protein>
<evidence type="ECO:0000313" key="8">
    <source>
        <dbReference type="EMBL" id="KAK5119005.1"/>
    </source>
</evidence>
<dbReference type="GO" id="GO:1990481">
    <property type="term" value="P:mRNA pseudouridine synthesis"/>
    <property type="evidence" value="ECO:0007669"/>
    <property type="project" value="TreeGrafter"/>
</dbReference>
<evidence type="ECO:0000313" key="9">
    <source>
        <dbReference type="Proteomes" id="UP001310890"/>
    </source>
</evidence>
<dbReference type="InterPro" id="IPR002501">
    <property type="entry name" value="PsdUridine_synth_N"/>
</dbReference>
<organism evidence="8 9">
    <name type="scientific">Meristemomyces frigidus</name>
    <dbReference type="NCBI Taxonomy" id="1508187"/>
    <lineage>
        <taxon>Eukaryota</taxon>
        <taxon>Fungi</taxon>
        <taxon>Dikarya</taxon>
        <taxon>Ascomycota</taxon>
        <taxon>Pezizomycotina</taxon>
        <taxon>Dothideomycetes</taxon>
        <taxon>Dothideomycetidae</taxon>
        <taxon>Mycosphaerellales</taxon>
        <taxon>Teratosphaeriaceae</taxon>
        <taxon>Meristemomyces</taxon>
    </lineage>
</organism>
<dbReference type="InterPro" id="IPR014780">
    <property type="entry name" value="tRNA_psdUridine_synth_TruB"/>
</dbReference>
<dbReference type="AlphaFoldDB" id="A0AAN7YK47"/>
<evidence type="ECO:0000259" key="7">
    <source>
        <dbReference type="Pfam" id="PF01509"/>
    </source>
</evidence>
<name>A0AAN7YK47_9PEZI</name>
<comment type="similarity">
    <text evidence="2">Belongs to the pseudouridine synthase TruB family.</text>
</comment>
<dbReference type="Proteomes" id="UP001310890">
    <property type="component" value="Unassembled WGS sequence"/>
</dbReference>
<dbReference type="EC" id="5.4.99.25" evidence="3"/>
<dbReference type="GO" id="GO:0160148">
    <property type="term" value="F:tRNA pseudouridine(55) synthase activity"/>
    <property type="evidence" value="ECO:0007669"/>
    <property type="project" value="UniProtKB-EC"/>
</dbReference>
<feature type="region of interest" description="Disordered" evidence="6">
    <location>
        <begin position="45"/>
        <end position="75"/>
    </location>
</feature>
<feature type="region of interest" description="Disordered" evidence="6">
    <location>
        <begin position="229"/>
        <end position="327"/>
    </location>
</feature>
<evidence type="ECO:0000256" key="6">
    <source>
        <dbReference type="SAM" id="MobiDB-lite"/>
    </source>
</evidence>
<keyword evidence="4" id="KW-0819">tRNA processing</keyword>
<dbReference type="FunFam" id="3.30.2350.10:FF:000014">
    <property type="entry name" value="PUS4p Pseudouridine synthase"/>
    <property type="match status" value="1"/>
</dbReference>
<dbReference type="SUPFAM" id="SSF55120">
    <property type="entry name" value="Pseudouridine synthase"/>
    <property type="match status" value="1"/>
</dbReference>
<feature type="region of interest" description="Disordered" evidence="6">
    <location>
        <begin position="403"/>
        <end position="459"/>
    </location>
</feature>
<dbReference type="PANTHER" id="PTHR13767">
    <property type="entry name" value="TRNA-PSEUDOURIDINE SYNTHASE"/>
    <property type="match status" value="1"/>
</dbReference>
<dbReference type="Gene3D" id="3.30.2350.10">
    <property type="entry name" value="Pseudouridine synthase"/>
    <property type="match status" value="1"/>
</dbReference>
<feature type="domain" description="Pseudouridine synthase II N-terminal" evidence="7">
    <location>
        <begin position="69"/>
        <end position="201"/>
    </location>
</feature>
<dbReference type="PANTHER" id="PTHR13767:SF2">
    <property type="entry name" value="PSEUDOURIDYLATE SYNTHASE TRUB1"/>
    <property type="match status" value="1"/>
</dbReference>
<accession>A0AAN7YK47</accession>
<dbReference type="EMBL" id="JAVRRL010000001">
    <property type="protein sequence ID" value="KAK5119005.1"/>
    <property type="molecule type" value="Genomic_DNA"/>
</dbReference>
<dbReference type="InterPro" id="IPR020103">
    <property type="entry name" value="PsdUridine_synth_cat_dom_sf"/>
</dbReference>
<dbReference type="HAMAP" id="MF_01080">
    <property type="entry name" value="TruB_bact"/>
    <property type="match status" value="1"/>
</dbReference>
<gene>
    <name evidence="8" type="ORF">LTR62_000216</name>
</gene>
<feature type="compositionally biased region" description="Basic and acidic residues" evidence="6">
    <location>
        <begin position="403"/>
        <end position="414"/>
    </location>
</feature>
<comment type="catalytic activity">
    <reaction evidence="1">
        <text>a uridine in mRNA = a pseudouridine in mRNA</text>
        <dbReference type="Rhea" id="RHEA:56644"/>
        <dbReference type="Rhea" id="RHEA-COMP:14658"/>
        <dbReference type="Rhea" id="RHEA-COMP:14659"/>
        <dbReference type="ChEBI" id="CHEBI:65314"/>
        <dbReference type="ChEBI" id="CHEBI:65315"/>
    </reaction>
</comment>
<feature type="compositionally biased region" description="Basic and acidic residues" evidence="6">
    <location>
        <begin position="46"/>
        <end position="56"/>
    </location>
</feature>
<evidence type="ECO:0000256" key="5">
    <source>
        <dbReference type="ARBA" id="ARBA00023235"/>
    </source>
</evidence>
<evidence type="ECO:0000256" key="4">
    <source>
        <dbReference type="ARBA" id="ARBA00022694"/>
    </source>
</evidence>
<dbReference type="GO" id="GO:0005634">
    <property type="term" value="C:nucleus"/>
    <property type="evidence" value="ECO:0007669"/>
    <property type="project" value="TreeGrafter"/>
</dbReference>
<reference evidence="8" key="1">
    <citation type="submission" date="2023-08" db="EMBL/GenBank/DDBJ databases">
        <title>Black Yeasts Isolated from many extreme environments.</title>
        <authorList>
            <person name="Coleine C."/>
            <person name="Stajich J.E."/>
            <person name="Selbmann L."/>
        </authorList>
    </citation>
    <scope>NUCLEOTIDE SEQUENCE</scope>
    <source>
        <strain evidence="8">CCFEE 5401</strain>
    </source>
</reference>
<proteinExistence type="inferred from homology"/>
<dbReference type="GO" id="GO:0006400">
    <property type="term" value="P:tRNA modification"/>
    <property type="evidence" value="ECO:0007669"/>
    <property type="project" value="TreeGrafter"/>
</dbReference>
<sequence length="459" mass="49880">MAPTTKIHEGVFAIHKPSAITSAQVIRDVQRHFNPSTLFAPWMKAEQSRKDAESHNQKNKRRSWKQKQASQVKIGHGGTLDPLATGVLILGVGSGTKALHGFLECTKSYETVVLFGTATDTYDNEGKIVARQPYEHVTREAVEQALEKFRGDIMQKPPIYSALRVQGKRLYEYAREGKEVPVEIKERPLKVEDLEVLEWYEGGSHEWKWPEQEAEAEDKVVAQKIMGVETAGGDEQGSTGGAKRKREVEDTVDGPATNDVSAKRTKNSAEPEPSLTADATLPKPDTVPEETLTSTAEPPAPPLSTTTTSEPTAPPAPTTTTATSPCPAPAVRLRMTVTSGFYVRSLAHDLGAALGSLGIMASLVRTRQGEFELGKNVLPYDDLAKGEDVWAPKVERMLDDWQEKHGDGRSKEGEGQVDGVGENAGHGEDGNGDGKVKVKKWRSKPAARASVRKNSSSSG</sequence>
<dbReference type="Pfam" id="PF01509">
    <property type="entry name" value="TruB_N"/>
    <property type="match status" value="1"/>
</dbReference>
<evidence type="ECO:0000256" key="3">
    <source>
        <dbReference type="ARBA" id="ARBA00012787"/>
    </source>
</evidence>
<evidence type="ECO:0000256" key="2">
    <source>
        <dbReference type="ARBA" id="ARBA00008999"/>
    </source>
</evidence>
<feature type="compositionally biased region" description="Basic and acidic residues" evidence="6">
    <location>
        <begin position="425"/>
        <end position="436"/>
    </location>
</feature>
<keyword evidence="5" id="KW-0413">Isomerase</keyword>
<feature type="compositionally biased region" description="Low complexity" evidence="6">
    <location>
        <begin position="289"/>
        <end position="311"/>
    </location>
</feature>
<evidence type="ECO:0000256" key="1">
    <source>
        <dbReference type="ARBA" id="ARBA00001166"/>
    </source>
</evidence>
<comment type="caution">
    <text evidence="8">The sequence shown here is derived from an EMBL/GenBank/DDBJ whole genome shotgun (WGS) entry which is preliminary data.</text>
</comment>